<feature type="region of interest" description="Disordered" evidence="1">
    <location>
        <begin position="375"/>
        <end position="444"/>
    </location>
</feature>
<sequence>MKRNGDGSRASARDVLRTARFHVQQLGATLALSEAAADLVVFHRGSASFLEAAHVKFKTVVRPDYLAACVAADQRVSIAPYVVSVTAATCTTPVRKSAGTSSSAVPLSHTSAASPGGALRAATAAGDTPHSTGWGAKSSRSARRDAAAASSHATRSPPKCRAQTSTPAEDPKNPPLLHRLLLLDDEDGGKADRQQQQQRRLATLARVVTASTEGSAAITAASPSTPSAPQVAPSTPTNSGATRPHHLIADTPNSKANAVRCASGQLQSDGAGGQQRRSAARAERGAHQDGTAAFELDEDITQQPSTDTASTPRLTPSSRYEVGGCGIQGVSAVTLPSSSSSSSSRGNKRVAAAVERWEADTEEEEAIRHAVLRSTATAAVTRRRGRPHKEAGSTPTAASAVSLPAGSAAGDRSATAKRSRDPFLNSEGSSQHQLLPRAAAAPSPSELSGVSVAVTEPLAASSLTATIAAAQPQTPSAASAAPTRTTARRPRRSSVAGSCAEGPAHRTRSTPSDKPQGSRQRRRKQEDAGHGVVHEEASKSLKREQQQQQQRHLCARRRRRISSRGRAEVLSDLECAPPAELPLSMTFTDLAFLRRLASEDEKAGVTAAGLCVLVFLDGLADVDAAAATLSSFLRDVVEQLGATCVVLGGDGDGDDDDGSGGCSCWFGRHKRTHAERTRRIAKKPTHLVVSPHAVLTPDILFCKALGIPIVTPQWLYDAVALGAFPAVLPHVHAHPVYGDRQVADAAVAVAAPVTAAGVHRREELLGAEEDDGDAVESKAVWAGSKAGTRCPPRCRGSSTLRQLRKEVAEEYVPAGQQAMRPFYVPIFQDRMFYLHVPPADLANANAAGGDAGPRRSSRASRDGRSGNYLGDATAALAQVKELLRVLGGTVTRNVESTYLDLVIDLTGFYDNMVELGLTAREQQSQQRARALRESLSCAFQEALQRVSLQPVPMDAGAASTAPAVSPAAPPVVGIAWLIHSILTRQWTATGPFALTGHPLTVQIATVHPRAQVDGTVAASATVPYEPATGSVAVAAPVAEDALVAAGASAAMDALYAHTPSAPPSHEEAAESLSSSVWSAVVAAAAAPHLKQARGPKAALKHASHQLGTQDIAAVLSDAQLQSLGVPDAATPSISGPAHPPHQSATTPFCMEEEDSLAFARMQYSDGDYDGVV</sequence>
<evidence type="ECO:0000313" key="4">
    <source>
        <dbReference type="Proteomes" id="UP000601710"/>
    </source>
</evidence>
<dbReference type="VEuPathDB" id="TriTrypDB:LdBPK_251650.1"/>
<feature type="region of interest" description="Disordered" evidence="1">
    <location>
        <begin position="1126"/>
        <end position="1146"/>
    </location>
</feature>
<feature type="compositionally biased region" description="Low complexity" evidence="1">
    <location>
        <begin position="434"/>
        <end position="444"/>
    </location>
</feature>
<dbReference type="PANTHER" id="PTHR48125">
    <property type="entry name" value="LP07818P1"/>
    <property type="match status" value="1"/>
</dbReference>
<dbReference type="SUPFAM" id="SSF52113">
    <property type="entry name" value="BRCT domain"/>
    <property type="match status" value="1"/>
</dbReference>
<feature type="region of interest" description="Disordered" evidence="1">
    <location>
        <begin position="469"/>
        <end position="559"/>
    </location>
</feature>
<feature type="compositionally biased region" description="Low complexity" evidence="1">
    <location>
        <begin position="215"/>
        <end position="237"/>
    </location>
</feature>
<reference evidence="3" key="1">
    <citation type="submission" date="2020-06" db="EMBL/GenBank/DDBJ databases">
        <authorList>
            <person name="Camacho E."/>
            <person name="Gonzalez-de la Fuente S."/>
            <person name="Rastrojo A."/>
            <person name="Peiro-Pastor R."/>
            <person name="Solana JC."/>
            <person name="Tabera L."/>
            <person name="Gamarro F."/>
            <person name="Carrasco-Ramiro F."/>
            <person name="Requena JM."/>
            <person name="Aguado B."/>
        </authorList>
    </citation>
    <scope>NUCLEOTIDE SEQUENCE</scope>
</reference>
<dbReference type="PROSITE" id="PS50172">
    <property type="entry name" value="BRCT"/>
    <property type="match status" value="1"/>
</dbReference>
<feature type="domain" description="BRCT" evidence="2">
    <location>
        <begin position="680"/>
        <end position="719"/>
    </location>
</feature>
<feature type="region of interest" description="Disordered" evidence="1">
    <location>
        <begin position="94"/>
        <end position="175"/>
    </location>
</feature>
<feature type="compositionally biased region" description="Polar residues" evidence="1">
    <location>
        <begin position="509"/>
        <end position="518"/>
    </location>
</feature>
<gene>
    <name evidence="3" type="ORF">LDHU3_25.2090</name>
</gene>
<dbReference type="Gene3D" id="3.40.50.10190">
    <property type="entry name" value="BRCT domain"/>
    <property type="match status" value="1"/>
</dbReference>
<feature type="region of interest" description="Disordered" evidence="1">
    <location>
        <begin position="215"/>
        <end position="322"/>
    </location>
</feature>
<protein>
    <submittedName>
        <fullName evidence="3">Hypothetical_protein_conserved</fullName>
    </submittedName>
</protein>
<dbReference type="CDD" id="cd00027">
    <property type="entry name" value="BRCT"/>
    <property type="match status" value="1"/>
</dbReference>
<accession>A0A6J8FG75</accession>
<dbReference type="InterPro" id="IPR001357">
    <property type="entry name" value="BRCT_dom"/>
</dbReference>
<feature type="compositionally biased region" description="Polar residues" evidence="1">
    <location>
        <begin position="301"/>
        <end position="318"/>
    </location>
</feature>
<dbReference type="EMBL" id="LR812645">
    <property type="protein sequence ID" value="CAC5430741.1"/>
    <property type="molecule type" value="Genomic_DNA"/>
</dbReference>
<dbReference type="VEuPathDB" id="TriTrypDB:LdCL_250022200"/>
<proteinExistence type="predicted"/>
<dbReference type="Proteomes" id="UP000601710">
    <property type="component" value="Chromosome 25"/>
</dbReference>
<evidence type="ECO:0000259" key="2">
    <source>
        <dbReference type="PROSITE" id="PS50172"/>
    </source>
</evidence>
<evidence type="ECO:0000256" key="1">
    <source>
        <dbReference type="SAM" id="MobiDB-lite"/>
    </source>
</evidence>
<feature type="compositionally biased region" description="Basic and acidic residues" evidence="1">
    <location>
        <begin position="524"/>
        <end position="545"/>
    </location>
</feature>
<dbReference type="AlphaFoldDB" id="A0A6J8FG75"/>
<dbReference type="InterPro" id="IPR036420">
    <property type="entry name" value="BRCT_dom_sf"/>
</dbReference>
<name>A0A6J8FG75_LEIDO</name>
<evidence type="ECO:0000313" key="3">
    <source>
        <dbReference type="EMBL" id="CAC5430741.1"/>
    </source>
</evidence>
<feature type="compositionally biased region" description="Polar residues" evidence="1">
    <location>
        <begin position="94"/>
        <end position="113"/>
    </location>
</feature>
<feature type="region of interest" description="Disordered" evidence="1">
    <location>
        <begin position="845"/>
        <end position="865"/>
    </location>
</feature>
<dbReference type="VEuPathDB" id="TriTrypDB:LDHU3_25.2090"/>
<dbReference type="PANTHER" id="PTHR48125:SF10">
    <property type="entry name" value="OS12G0136300 PROTEIN"/>
    <property type="match status" value="1"/>
</dbReference>
<feature type="compositionally biased region" description="Low complexity" evidence="1">
    <location>
        <begin position="147"/>
        <end position="156"/>
    </location>
</feature>
<organism evidence="3 4">
    <name type="scientific">Leishmania donovani</name>
    <dbReference type="NCBI Taxonomy" id="5661"/>
    <lineage>
        <taxon>Eukaryota</taxon>
        <taxon>Discoba</taxon>
        <taxon>Euglenozoa</taxon>
        <taxon>Kinetoplastea</taxon>
        <taxon>Metakinetoplastina</taxon>
        <taxon>Trypanosomatida</taxon>
        <taxon>Trypanosomatidae</taxon>
        <taxon>Leishmaniinae</taxon>
        <taxon>Leishmania</taxon>
    </lineage>
</organism>
<feature type="compositionally biased region" description="Low complexity" evidence="1">
    <location>
        <begin position="469"/>
        <end position="485"/>
    </location>
</feature>